<dbReference type="SUPFAM" id="SSF81901">
    <property type="entry name" value="HCP-like"/>
    <property type="match status" value="1"/>
</dbReference>
<dbReference type="Proteomes" id="UP000286985">
    <property type="component" value="Unassembled WGS sequence"/>
</dbReference>
<evidence type="ECO:0000256" key="1">
    <source>
        <dbReference type="SAM" id="SignalP"/>
    </source>
</evidence>
<dbReference type="PANTHER" id="PTHR11102:SF160">
    <property type="entry name" value="ERAD-ASSOCIATED E3 UBIQUITIN-PROTEIN LIGASE COMPONENT HRD3"/>
    <property type="match status" value="1"/>
</dbReference>
<dbReference type="STRING" id="519452.SAMN04488139_0739"/>
<dbReference type="OrthoDB" id="6120455at2"/>
<evidence type="ECO:0000313" key="3">
    <source>
        <dbReference type="Proteomes" id="UP000286985"/>
    </source>
</evidence>
<keyword evidence="3" id="KW-1185">Reference proteome</keyword>
<comment type="caution">
    <text evidence="2">The sequence shown here is derived from an EMBL/GenBank/DDBJ whole genome shotgun (WGS) entry which is preliminary data.</text>
</comment>
<protein>
    <submittedName>
        <fullName evidence="2">Sel1 repeat family protein</fullName>
    </submittedName>
</protein>
<dbReference type="RefSeq" id="WP_092837707.1">
    <property type="nucleotide sequence ID" value="NZ_FPCF01000001.1"/>
</dbReference>
<dbReference type="SMART" id="SM00671">
    <property type="entry name" value="SEL1"/>
    <property type="match status" value="3"/>
</dbReference>
<sequence length="316" mass="35487">MYKKQSSWLVVLATLSFAVYAQSTIASDKTANNHQGECTSAQCQQKMNELRQLAWNGSPEAQTIVAAAMVYGDGLEQDIRQGRMYLRKAMRNRHPVAWYTYALWRESGVAYEQDLAAANEAMLYAAEELNYPPALYRLAAEEIMNEGEIETAIRYLEQAAQRNHHAAQYLLAKLLANGVGVEQDLTQAAVLFNQLSLRRYRDSEQLFTQVMGAMEQELPSQQVAQVRESLRQPTEEAMEVIEVSSQRVSFEEMTVNMVDYIESFGLYDSNGMSNIAGQVCGKGTAMCGLVYSSRANDANPQKLFDLLSKIPYGNPW</sequence>
<feature type="signal peptide" evidence="1">
    <location>
        <begin position="1"/>
        <end position="21"/>
    </location>
</feature>
<proteinExistence type="predicted"/>
<dbReference type="Gene3D" id="1.25.40.10">
    <property type="entry name" value="Tetratricopeptide repeat domain"/>
    <property type="match status" value="1"/>
</dbReference>
<accession>A0A432XL97</accession>
<dbReference type="Pfam" id="PF08238">
    <property type="entry name" value="Sel1"/>
    <property type="match status" value="3"/>
</dbReference>
<dbReference type="InterPro" id="IPR006597">
    <property type="entry name" value="Sel1-like"/>
</dbReference>
<dbReference type="EMBL" id="PIPU01000001">
    <property type="protein sequence ID" value="RUO49483.1"/>
    <property type="molecule type" value="Genomic_DNA"/>
</dbReference>
<name>A0A432XL97_9GAMM</name>
<dbReference type="PANTHER" id="PTHR11102">
    <property type="entry name" value="SEL-1-LIKE PROTEIN"/>
    <property type="match status" value="1"/>
</dbReference>
<dbReference type="InterPro" id="IPR011990">
    <property type="entry name" value="TPR-like_helical_dom_sf"/>
</dbReference>
<feature type="chain" id="PRO_5019006047" evidence="1">
    <location>
        <begin position="22"/>
        <end position="316"/>
    </location>
</feature>
<reference evidence="3" key="1">
    <citation type="journal article" date="2018" name="Front. Microbiol.">
        <title>Genome-Based Analysis Reveals the Taxonomy and Diversity of the Family Idiomarinaceae.</title>
        <authorList>
            <person name="Liu Y."/>
            <person name="Lai Q."/>
            <person name="Shao Z."/>
        </authorList>
    </citation>
    <scope>NUCLEOTIDE SEQUENCE [LARGE SCALE GENOMIC DNA]</scope>
    <source>
        <strain evidence="3">908033</strain>
    </source>
</reference>
<gene>
    <name evidence="2" type="ORF">CWE24_03015</name>
</gene>
<dbReference type="AlphaFoldDB" id="A0A432XL97"/>
<dbReference type="InterPro" id="IPR050767">
    <property type="entry name" value="Sel1_AlgK"/>
</dbReference>
<keyword evidence="1" id="KW-0732">Signal</keyword>
<organism evidence="2 3">
    <name type="scientific">Pseudidiomarina donghaiensis</name>
    <dbReference type="NCBI Taxonomy" id="519452"/>
    <lineage>
        <taxon>Bacteria</taxon>
        <taxon>Pseudomonadati</taxon>
        <taxon>Pseudomonadota</taxon>
        <taxon>Gammaproteobacteria</taxon>
        <taxon>Alteromonadales</taxon>
        <taxon>Idiomarinaceae</taxon>
        <taxon>Pseudidiomarina</taxon>
    </lineage>
</organism>
<evidence type="ECO:0000313" key="2">
    <source>
        <dbReference type="EMBL" id="RUO49483.1"/>
    </source>
</evidence>